<dbReference type="InterPro" id="IPR001128">
    <property type="entry name" value="Cyt_P450"/>
</dbReference>
<dbReference type="AlphaFoldDB" id="A0A3E0MDA0"/>
<dbReference type="Pfam" id="PF00067">
    <property type="entry name" value="p450"/>
    <property type="match status" value="1"/>
</dbReference>
<accession>A0A3E0MDA0</accession>
<dbReference type="Proteomes" id="UP000256301">
    <property type="component" value="Unassembled WGS sequence"/>
</dbReference>
<dbReference type="PANTHER" id="PTHR46696:SF1">
    <property type="entry name" value="CYTOCHROME P450 YJIB-RELATED"/>
    <property type="match status" value="1"/>
</dbReference>
<dbReference type="PRINTS" id="PR00359">
    <property type="entry name" value="BP450"/>
</dbReference>
<evidence type="ECO:0000313" key="2">
    <source>
        <dbReference type="EMBL" id="REJ57770.1"/>
    </source>
</evidence>
<dbReference type="GO" id="GO:0005506">
    <property type="term" value="F:iron ion binding"/>
    <property type="evidence" value="ECO:0007669"/>
    <property type="project" value="InterPro"/>
</dbReference>
<evidence type="ECO:0000313" key="3">
    <source>
        <dbReference type="Proteomes" id="UP000256301"/>
    </source>
</evidence>
<dbReference type="GO" id="GO:0020037">
    <property type="term" value="F:heme binding"/>
    <property type="evidence" value="ECO:0007669"/>
    <property type="project" value="InterPro"/>
</dbReference>
<proteinExistence type="inferred from homology"/>
<reference evidence="2 3" key="1">
    <citation type="submission" date="2017-08" db="EMBL/GenBank/DDBJ databases">
        <title>Functional genomic and metabolic studies of the symbiotic interactions of six Microcystis-dominated communities.</title>
        <authorList>
            <person name="Li Q."/>
            <person name="Lin F."/>
        </authorList>
    </citation>
    <scope>NUCLEOTIDE SEQUENCE [LARGE SCALE GENOMIC DNA]</scope>
    <source>
        <strain evidence="2">DA14</strain>
    </source>
</reference>
<evidence type="ECO:0000256" key="1">
    <source>
        <dbReference type="ARBA" id="ARBA00010617"/>
    </source>
</evidence>
<dbReference type="SUPFAM" id="SSF48264">
    <property type="entry name" value="Cytochrome P450"/>
    <property type="match status" value="1"/>
</dbReference>
<protein>
    <submittedName>
        <fullName evidence="2">Cytochrome P450</fullName>
    </submittedName>
</protein>
<comment type="caution">
    <text evidence="2">The sequence shown here is derived from an EMBL/GenBank/DDBJ whole genome shotgun (WGS) entry which is preliminary data.</text>
</comment>
<name>A0A3E0MDA0_MICAE</name>
<dbReference type="EMBL" id="QQWE01000003">
    <property type="protein sequence ID" value="REJ57770.1"/>
    <property type="molecule type" value="Genomic_DNA"/>
</dbReference>
<dbReference type="InterPro" id="IPR002397">
    <property type="entry name" value="Cyt_P450_B"/>
</dbReference>
<dbReference type="PANTHER" id="PTHR46696">
    <property type="entry name" value="P450, PUTATIVE (EUROFUNG)-RELATED"/>
    <property type="match status" value="1"/>
</dbReference>
<dbReference type="PRINTS" id="PR00385">
    <property type="entry name" value="P450"/>
</dbReference>
<dbReference type="Gene3D" id="1.10.630.10">
    <property type="entry name" value="Cytochrome P450"/>
    <property type="match status" value="1"/>
</dbReference>
<dbReference type="GO" id="GO:0004497">
    <property type="term" value="F:monooxygenase activity"/>
    <property type="evidence" value="ECO:0007669"/>
    <property type="project" value="InterPro"/>
</dbReference>
<sequence>MSDIAPDPQHGRSAPVLDLDPYADAVLADPRAMHAAVRDAGPVVFLQRYGVHAMGRHRDILPLLKDWETFSSTGGSGLGDIRKPGAWRPASPIVEVDPPQHTHVRTVLQRILSPAVIRRWRTDFETAAERLVAELVEQGTFCGVHDLAETYVANTFPEALGLRDSPQRRDNLFLLGALNFDGQGPKNARYEATQRRADVIWDWFLDSMKREAMVPGGFGEAIFAAADRGEIDHATAPLLVRSFLRGGLDTTSSMISAALWYLAMDAGQWALLREDPARIRPALDEAMRLETPIQNVCRQTMREVVIDGVTVPHDSKILVMLGAANRDPDQWEHPDAFDVRRQTLGHLALGTGVHMCIGQMIARLEGEAVLKAMVAQVRSLDLAGAPTRTLNNNLRSLKTLPLRVTAA</sequence>
<organism evidence="2 3">
    <name type="scientific">Microcystis aeruginosa DA14</name>
    <dbReference type="NCBI Taxonomy" id="1987506"/>
    <lineage>
        <taxon>Bacteria</taxon>
        <taxon>Bacillati</taxon>
        <taxon>Cyanobacteriota</taxon>
        <taxon>Cyanophyceae</taxon>
        <taxon>Oscillatoriophycideae</taxon>
        <taxon>Chroococcales</taxon>
        <taxon>Microcystaceae</taxon>
        <taxon>Microcystis</taxon>
    </lineage>
</organism>
<comment type="similarity">
    <text evidence="1">Belongs to the cytochrome P450 family.</text>
</comment>
<gene>
    <name evidence="2" type="ORF">DWQ56_10950</name>
</gene>
<dbReference type="GO" id="GO:0016705">
    <property type="term" value="F:oxidoreductase activity, acting on paired donors, with incorporation or reduction of molecular oxygen"/>
    <property type="evidence" value="ECO:0007669"/>
    <property type="project" value="InterPro"/>
</dbReference>
<dbReference type="InterPro" id="IPR036396">
    <property type="entry name" value="Cyt_P450_sf"/>
</dbReference>